<dbReference type="EMBL" id="UYJE01004886">
    <property type="protein sequence ID" value="VDI32137.1"/>
    <property type="molecule type" value="Genomic_DNA"/>
</dbReference>
<protein>
    <submittedName>
        <fullName evidence="2">A-kinase anchor protein 7</fullName>
    </submittedName>
</protein>
<dbReference type="PANTHER" id="PTHR15934:SF2">
    <property type="entry name" value="A-KINASE ANCHOR PROTEIN 7-LIKE PHOSPHOESTERASE DOMAIN-CONTAINING PROTEIN"/>
    <property type="match status" value="1"/>
</dbReference>
<evidence type="ECO:0000313" key="3">
    <source>
        <dbReference type="Proteomes" id="UP000596742"/>
    </source>
</evidence>
<organism evidence="2 3">
    <name type="scientific">Mytilus galloprovincialis</name>
    <name type="common">Mediterranean mussel</name>
    <dbReference type="NCBI Taxonomy" id="29158"/>
    <lineage>
        <taxon>Eukaryota</taxon>
        <taxon>Metazoa</taxon>
        <taxon>Spiralia</taxon>
        <taxon>Lophotrochozoa</taxon>
        <taxon>Mollusca</taxon>
        <taxon>Bivalvia</taxon>
        <taxon>Autobranchia</taxon>
        <taxon>Pteriomorphia</taxon>
        <taxon>Mytilida</taxon>
        <taxon>Mytiloidea</taxon>
        <taxon>Mytilidae</taxon>
        <taxon>Mytilinae</taxon>
        <taxon>Mytilus</taxon>
    </lineage>
</organism>
<keyword evidence="2" id="KW-0418">Kinase</keyword>
<dbReference type="GO" id="GO:0016301">
    <property type="term" value="F:kinase activity"/>
    <property type="evidence" value="ECO:0007669"/>
    <property type="project" value="UniProtKB-KW"/>
</dbReference>
<accession>A0A8B6EBD1</accession>
<dbReference type="Gene3D" id="3.90.1140.10">
    <property type="entry name" value="Cyclic phosphodiesterase"/>
    <property type="match status" value="1"/>
</dbReference>
<dbReference type="OrthoDB" id="277832at2759"/>
<dbReference type="InterPro" id="IPR019510">
    <property type="entry name" value="AKAP7-like_phosphoesterase"/>
</dbReference>
<name>A0A8B6EBD1_MYTGA</name>
<dbReference type="GO" id="GO:0005829">
    <property type="term" value="C:cytosol"/>
    <property type="evidence" value="ECO:0007669"/>
    <property type="project" value="TreeGrafter"/>
</dbReference>
<feature type="domain" description="A-kinase anchor protein 7-like phosphoesterase" evidence="1">
    <location>
        <begin position="5"/>
        <end position="136"/>
    </location>
</feature>
<sequence>MVQALDQAVKDFNKDNQADIILDIKDIGTFNNKVVFAKVQENKSLSRVVRLTDIIETNCQTYGVPHCDGNLFNPHITIAKLSRLPFELKGIANIEPTTYNHYMNYQFGRQLVTCLQLCAMRKPMDEEGYYHVSHRTQINQCSNPSHSAEKETILYSQK</sequence>
<dbReference type="GO" id="GO:0034237">
    <property type="term" value="F:protein kinase A regulatory subunit binding"/>
    <property type="evidence" value="ECO:0007669"/>
    <property type="project" value="TreeGrafter"/>
</dbReference>
<reference evidence="2" key="1">
    <citation type="submission" date="2018-11" db="EMBL/GenBank/DDBJ databases">
        <authorList>
            <person name="Alioto T."/>
            <person name="Alioto T."/>
        </authorList>
    </citation>
    <scope>NUCLEOTIDE SEQUENCE</scope>
</reference>
<dbReference type="PANTHER" id="PTHR15934">
    <property type="entry name" value="RNA 2',3'-CYCLIC PHOSPHODIESTERASE"/>
    <property type="match status" value="1"/>
</dbReference>
<keyword evidence="3" id="KW-1185">Reference proteome</keyword>
<gene>
    <name evidence="2" type="ORF">MGAL_10B086286</name>
</gene>
<keyword evidence="2" id="KW-0808">Transferase</keyword>
<dbReference type="AlphaFoldDB" id="A0A8B6EBD1"/>
<dbReference type="Proteomes" id="UP000596742">
    <property type="component" value="Unassembled WGS sequence"/>
</dbReference>
<dbReference type="InterPro" id="IPR052641">
    <property type="entry name" value="AKAP7_isoform_gamma"/>
</dbReference>
<dbReference type="GO" id="GO:0010738">
    <property type="term" value="P:regulation of protein kinase A signaling"/>
    <property type="evidence" value="ECO:0007669"/>
    <property type="project" value="TreeGrafter"/>
</dbReference>
<dbReference type="InterPro" id="IPR009097">
    <property type="entry name" value="Cyclic_Pdiesterase"/>
</dbReference>
<proteinExistence type="predicted"/>
<dbReference type="SUPFAM" id="SSF55144">
    <property type="entry name" value="LigT-like"/>
    <property type="match status" value="1"/>
</dbReference>
<evidence type="ECO:0000313" key="2">
    <source>
        <dbReference type="EMBL" id="VDI32137.1"/>
    </source>
</evidence>
<comment type="caution">
    <text evidence="2">The sequence shown here is derived from an EMBL/GenBank/DDBJ whole genome shotgun (WGS) entry which is preliminary data.</text>
</comment>
<dbReference type="Pfam" id="PF10469">
    <property type="entry name" value="AKAP7_NLS"/>
    <property type="match status" value="1"/>
</dbReference>
<evidence type="ECO:0000259" key="1">
    <source>
        <dbReference type="Pfam" id="PF10469"/>
    </source>
</evidence>